<evidence type="ECO:0000256" key="3">
    <source>
        <dbReference type="ARBA" id="ARBA00022884"/>
    </source>
</evidence>
<dbReference type="InterPro" id="IPR013810">
    <property type="entry name" value="Ribosomal_uS5_N"/>
</dbReference>
<accession>A0A075FMK6</accession>
<comment type="similarity">
    <text evidence="1 9">Belongs to the universal ribosomal protein uS5 family.</text>
</comment>
<evidence type="ECO:0000259" key="11">
    <source>
        <dbReference type="PROSITE" id="PS50881"/>
    </source>
</evidence>
<dbReference type="InterPro" id="IPR020568">
    <property type="entry name" value="Ribosomal_Su5_D2-typ_SF"/>
</dbReference>
<evidence type="ECO:0000256" key="5">
    <source>
        <dbReference type="ARBA" id="ARBA00023274"/>
    </source>
</evidence>
<dbReference type="PANTHER" id="PTHR13718">
    <property type="entry name" value="RIBOSOMAL S SUBUNIT"/>
    <property type="match status" value="1"/>
</dbReference>
<protein>
    <recommendedName>
        <fullName evidence="6">Small ribosomal subunit protein uS5</fullName>
    </recommendedName>
    <alternativeName>
        <fullName evidence="7">30S ribosomal protein S5</fullName>
    </alternativeName>
</protein>
<evidence type="ECO:0000256" key="2">
    <source>
        <dbReference type="ARBA" id="ARBA00022730"/>
    </source>
</evidence>
<dbReference type="GO" id="GO:0019843">
    <property type="term" value="F:rRNA binding"/>
    <property type="evidence" value="ECO:0007669"/>
    <property type="project" value="UniProtKB-KW"/>
</dbReference>
<dbReference type="Gene3D" id="3.30.230.10">
    <property type="match status" value="1"/>
</dbReference>
<organism evidence="12">
    <name type="scientific">uncultured marine group II/III euryarchaeote AD1000_09_E08</name>
    <dbReference type="NCBI Taxonomy" id="1457711"/>
    <lineage>
        <taxon>Archaea</taxon>
        <taxon>Methanobacteriati</taxon>
        <taxon>Methanobacteriota</taxon>
        <taxon>environmental samples</taxon>
    </lineage>
</organism>
<dbReference type="InterPro" id="IPR000851">
    <property type="entry name" value="Ribosomal_uS5"/>
</dbReference>
<dbReference type="InterPro" id="IPR047866">
    <property type="entry name" value="Ribosomal_uS5_arc"/>
</dbReference>
<keyword evidence="5 8" id="KW-0687">Ribonucleoprotein</keyword>
<dbReference type="EMBL" id="KF900323">
    <property type="protein sequence ID" value="AIE90942.1"/>
    <property type="molecule type" value="Genomic_DNA"/>
</dbReference>
<keyword evidence="4 8" id="KW-0689">Ribosomal protein</keyword>
<dbReference type="NCBIfam" id="NF003125">
    <property type="entry name" value="PRK04044.1"/>
    <property type="match status" value="1"/>
</dbReference>
<name>A0A075FMK6_9EURY</name>
<dbReference type="Pfam" id="PF03719">
    <property type="entry name" value="Ribosomal_S5_C"/>
    <property type="match status" value="1"/>
</dbReference>
<feature type="region of interest" description="Disordered" evidence="10">
    <location>
        <begin position="1"/>
        <end position="31"/>
    </location>
</feature>
<dbReference type="GO" id="GO:0006412">
    <property type="term" value="P:translation"/>
    <property type="evidence" value="ECO:0007669"/>
    <property type="project" value="InterPro"/>
</dbReference>
<evidence type="ECO:0000313" key="12">
    <source>
        <dbReference type="EMBL" id="AIE90942.1"/>
    </source>
</evidence>
<dbReference type="NCBIfam" id="TIGR01020">
    <property type="entry name" value="uS5_euk_arch"/>
    <property type="match status" value="1"/>
</dbReference>
<evidence type="ECO:0000256" key="6">
    <source>
        <dbReference type="ARBA" id="ARBA00035255"/>
    </source>
</evidence>
<feature type="domain" description="S5 DRBM" evidence="11">
    <location>
        <begin position="102"/>
        <end position="165"/>
    </location>
</feature>
<gene>
    <name evidence="12" type="primary">RP-S5</name>
    <name evidence="12" type="synonym">rpsE</name>
</gene>
<evidence type="ECO:0000256" key="1">
    <source>
        <dbReference type="ARBA" id="ARBA00008945"/>
    </source>
</evidence>
<dbReference type="InterPro" id="IPR005324">
    <property type="entry name" value="Ribosomal_uS5_C"/>
</dbReference>
<evidence type="ECO:0000256" key="9">
    <source>
        <dbReference type="RuleBase" id="RU003823"/>
    </source>
</evidence>
<dbReference type="GO" id="GO:0022627">
    <property type="term" value="C:cytosolic small ribosomal subunit"/>
    <property type="evidence" value="ECO:0007669"/>
    <property type="project" value="TreeGrafter"/>
</dbReference>
<keyword evidence="2" id="KW-0699">rRNA-binding</keyword>
<dbReference type="PANTHER" id="PTHR13718:SF4">
    <property type="entry name" value="40S RIBOSOMAL PROTEIN S2"/>
    <property type="match status" value="1"/>
</dbReference>
<dbReference type="PROSITE" id="PS50881">
    <property type="entry name" value="S5_DSRBD"/>
    <property type="match status" value="1"/>
</dbReference>
<dbReference type="InterPro" id="IPR014721">
    <property type="entry name" value="Ribsml_uS5_D2-typ_fold_subgr"/>
</dbReference>
<keyword evidence="3" id="KW-0694">RNA-binding</keyword>
<proteinExistence type="inferred from homology"/>
<dbReference type="Gene3D" id="3.30.160.20">
    <property type="match status" value="1"/>
</dbReference>
<dbReference type="Pfam" id="PF00333">
    <property type="entry name" value="Ribosomal_S5"/>
    <property type="match status" value="1"/>
</dbReference>
<evidence type="ECO:0000256" key="10">
    <source>
        <dbReference type="SAM" id="MobiDB-lite"/>
    </source>
</evidence>
<reference evidence="12" key="1">
    <citation type="journal article" date="2014" name="Genome Biol. Evol.">
        <title>Pangenome evidence for extensive interdomain horizontal transfer affecting lineage core and shell genes in uncultured planktonic thaumarchaeota and euryarchaeota.</title>
        <authorList>
            <person name="Deschamps P."/>
            <person name="Zivanovic Y."/>
            <person name="Moreira D."/>
            <person name="Rodriguez-Valera F."/>
            <person name="Lopez-Garcia P."/>
        </authorList>
    </citation>
    <scope>NUCLEOTIDE SEQUENCE</scope>
</reference>
<dbReference type="GO" id="GO:0003735">
    <property type="term" value="F:structural constituent of ribosome"/>
    <property type="evidence" value="ECO:0007669"/>
    <property type="project" value="UniProtKB-UniRule"/>
</dbReference>
<feature type="compositionally biased region" description="Acidic residues" evidence="10">
    <location>
        <begin position="1"/>
        <end position="21"/>
    </location>
</feature>
<dbReference type="InterPro" id="IPR005711">
    <property type="entry name" value="Ribosomal_uS5_euk/arc"/>
</dbReference>
<evidence type="ECO:0000256" key="4">
    <source>
        <dbReference type="ARBA" id="ARBA00022980"/>
    </source>
</evidence>
<evidence type="ECO:0000256" key="8">
    <source>
        <dbReference type="PROSITE-ProRule" id="PRU00268"/>
    </source>
</evidence>
<dbReference type="SUPFAM" id="SSF54211">
    <property type="entry name" value="Ribosomal protein S5 domain 2-like"/>
    <property type="match status" value="1"/>
</dbReference>
<sequence>MSEEAATPEEEAAPAEEEAAPAEETVQVAPGLALAQAPIEHSDDAPRRRRGPDPLAALRVWVPRTRLGRMVMNGEILTYEQALATGMPIREVEIVDALLPGLEDDVLSVNMIQRMTDSGRRVRFNVLCAVGNGDGYVGLSVCKGKEVASTIQKAITQAKLNLIPVIRGNGSWESSEGPGNSIPFKTTGRSGSTRLTLLPAPAGKGLVVGDYGRRVLALAGVSDVWSRSSGQTRSTINFAKATFNALVELSRTKISDDDRRRLQITTGRRLA</sequence>
<dbReference type="SUPFAM" id="SSF54768">
    <property type="entry name" value="dsRNA-binding domain-like"/>
    <property type="match status" value="1"/>
</dbReference>
<dbReference type="AlphaFoldDB" id="A0A075FMK6"/>
<evidence type="ECO:0000256" key="7">
    <source>
        <dbReference type="ARBA" id="ARBA00035519"/>
    </source>
</evidence>